<name>A0A9N9CV63_9GLOM</name>
<dbReference type="EMBL" id="CAJVPV010007306">
    <property type="protein sequence ID" value="CAG8617266.1"/>
    <property type="molecule type" value="Genomic_DNA"/>
</dbReference>
<feature type="transmembrane region" description="Helical" evidence="1">
    <location>
        <begin position="65"/>
        <end position="85"/>
    </location>
</feature>
<evidence type="ECO:0000313" key="2">
    <source>
        <dbReference type="EMBL" id="CAG8617266.1"/>
    </source>
</evidence>
<evidence type="ECO:0000256" key="1">
    <source>
        <dbReference type="SAM" id="Phobius"/>
    </source>
</evidence>
<keyword evidence="1" id="KW-0812">Transmembrane</keyword>
<organism evidence="2 3">
    <name type="scientific">Acaulospora morrowiae</name>
    <dbReference type="NCBI Taxonomy" id="94023"/>
    <lineage>
        <taxon>Eukaryota</taxon>
        <taxon>Fungi</taxon>
        <taxon>Fungi incertae sedis</taxon>
        <taxon>Mucoromycota</taxon>
        <taxon>Glomeromycotina</taxon>
        <taxon>Glomeromycetes</taxon>
        <taxon>Diversisporales</taxon>
        <taxon>Acaulosporaceae</taxon>
        <taxon>Acaulospora</taxon>
    </lineage>
</organism>
<evidence type="ECO:0000313" key="3">
    <source>
        <dbReference type="Proteomes" id="UP000789342"/>
    </source>
</evidence>
<dbReference type="GO" id="GO:0005739">
    <property type="term" value="C:mitochondrion"/>
    <property type="evidence" value="ECO:0007669"/>
    <property type="project" value="TreeGrafter"/>
</dbReference>
<accession>A0A9N9CV63</accession>
<feature type="transmembrane region" description="Helical" evidence="1">
    <location>
        <begin position="23"/>
        <end position="44"/>
    </location>
</feature>
<gene>
    <name evidence="2" type="ORF">AMORRO_LOCUS8499</name>
</gene>
<proteinExistence type="predicted"/>
<dbReference type="Proteomes" id="UP000789342">
    <property type="component" value="Unassembled WGS sequence"/>
</dbReference>
<dbReference type="AlphaFoldDB" id="A0A9N9CV63"/>
<keyword evidence="3" id="KW-1185">Reference proteome</keyword>
<dbReference type="PANTHER" id="PTHR37845:SF1">
    <property type="entry name" value="SEQUENCE ORPHAN"/>
    <property type="match status" value="1"/>
</dbReference>
<protein>
    <submittedName>
        <fullName evidence="2">3769_t:CDS:1</fullName>
    </submittedName>
</protein>
<reference evidence="2" key="1">
    <citation type="submission" date="2021-06" db="EMBL/GenBank/DDBJ databases">
        <authorList>
            <person name="Kallberg Y."/>
            <person name="Tangrot J."/>
            <person name="Rosling A."/>
        </authorList>
    </citation>
    <scope>NUCLEOTIDE SEQUENCE</scope>
    <source>
        <strain evidence="2">CL551</strain>
    </source>
</reference>
<dbReference type="PANTHER" id="PTHR37845">
    <property type="entry name" value="SEQUENCE ORPHAN"/>
    <property type="match status" value="1"/>
</dbReference>
<comment type="caution">
    <text evidence="2">The sequence shown here is derived from an EMBL/GenBank/DDBJ whole genome shotgun (WGS) entry which is preliminary data.</text>
</comment>
<keyword evidence="1" id="KW-0472">Membrane</keyword>
<dbReference type="OrthoDB" id="275936at2759"/>
<keyword evidence="1" id="KW-1133">Transmembrane helix</keyword>
<dbReference type="InterPro" id="IPR038781">
    <property type="entry name" value="C365.16-ike"/>
</dbReference>
<sequence length="306" mass="33010">MPGNIGDNSLGNNTLAKKFGVDVFAAALAAFIVSPFITIIDRSIIENASGRATLSTSLKKGFHSLFSRPFAFIRTPSFLLVFGVYSATYSTANTIDTICSFASRDSQTPKFIGTTLVNLSTCIYKDRAFTRMFGMVAPKGLPLGTYGLFAARDSLTIAASFNLPDGVSARLRDSQFLRDHGVPISYETSQNVAQILCPAIMQIFSCTFHLLGLDLYNRPKMSLNERIEFLKRIYVKTAITRIARIGPAFGIGGVANRMIRERGNSMIIGTGERLMAKRGATVTAVAVSKGPGTGVHSIAKALSGNR</sequence>